<keyword evidence="1" id="KW-1133">Transmembrane helix</keyword>
<protein>
    <submittedName>
        <fullName evidence="2">Uncharacterized protein</fullName>
    </submittedName>
</protein>
<keyword evidence="3" id="KW-1185">Reference proteome</keyword>
<feature type="transmembrane region" description="Helical" evidence="1">
    <location>
        <begin position="70"/>
        <end position="93"/>
    </location>
</feature>
<dbReference type="AlphaFoldDB" id="A0A2G8S5C0"/>
<dbReference type="Proteomes" id="UP000230002">
    <property type="component" value="Unassembled WGS sequence"/>
</dbReference>
<keyword evidence="1" id="KW-0812">Transmembrane</keyword>
<sequence length="127" mass="13954">MAFVHGHIQTIELMVGFMYAAFPAGVAASVLSLATNLVSTLLVGFKALRSWKRLRGYIVAGPRASQVKKLFALIIESGALYFAFWVVVVSFQIGKYVFMQTENPKYEEGFFDVFGVAIDGSLVPLIP</sequence>
<comment type="caution">
    <text evidence="2">The sequence shown here is derived from an EMBL/GenBank/DDBJ whole genome shotgun (WGS) entry which is preliminary data.</text>
</comment>
<evidence type="ECO:0000313" key="2">
    <source>
        <dbReference type="EMBL" id="PIL28973.1"/>
    </source>
</evidence>
<proteinExistence type="predicted"/>
<feature type="transmembrane region" description="Helical" evidence="1">
    <location>
        <begin position="20"/>
        <end position="45"/>
    </location>
</feature>
<name>A0A2G8S5C0_9APHY</name>
<evidence type="ECO:0000313" key="3">
    <source>
        <dbReference type="Proteomes" id="UP000230002"/>
    </source>
</evidence>
<organism evidence="2 3">
    <name type="scientific">Ganoderma sinense ZZ0214-1</name>
    <dbReference type="NCBI Taxonomy" id="1077348"/>
    <lineage>
        <taxon>Eukaryota</taxon>
        <taxon>Fungi</taxon>
        <taxon>Dikarya</taxon>
        <taxon>Basidiomycota</taxon>
        <taxon>Agaricomycotina</taxon>
        <taxon>Agaricomycetes</taxon>
        <taxon>Polyporales</taxon>
        <taxon>Polyporaceae</taxon>
        <taxon>Ganoderma</taxon>
    </lineage>
</organism>
<accession>A0A2G8S5C0</accession>
<dbReference type="OrthoDB" id="2756798at2759"/>
<reference evidence="2 3" key="1">
    <citation type="journal article" date="2015" name="Sci. Rep.">
        <title>Chromosome-level genome map provides insights into diverse defense mechanisms in the medicinal fungus Ganoderma sinense.</title>
        <authorList>
            <person name="Zhu Y."/>
            <person name="Xu J."/>
            <person name="Sun C."/>
            <person name="Zhou S."/>
            <person name="Xu H."/>
            <person name="Nelson D.R."/>
            <person name="Qian J."/>
            <person name="Song J."/>
            <person name="Luo H."/>
            <person name="Xiang L."/>
            <person name="Li Y."/>
            <person name="Xu Z."/>
            <person name="Ji A."/>
            <person name="Wang L."/>
            <person name="Lu S."/>
            <person name="Hayward A."/>
            <person name="Sun W."/>
            <person name="Li X."/>
            <person name="Schwartz D.C."/>
            <person name="Wang Y."/>
            <person name="Chen S."/>
        </authorList>
    </citation>
    <scope>NUCLEOTIDE SEQUENCE [LARGE SCALE GENOMIC DNA]</scope>
    <source>
        <strain evidence="2 3">ZZ0214-1</strain>
    </source>
</reference>
<evidence type="ECO:0000256" key="1">
    <source>
        <dbReference type="SAM" id="Phobius"/>
    </source>
</evidence>
<gene>
    <name evidence="2" type="ORF">GSI_09020</name>
</gene>
<dbReference type="EMBL" id="AYKW01000023">
    <property type="protein sequence ID" value="PIL28973.1"/>
    <property type="molecule type" value="Genomic_DNA"/>
</dbReference>
<keyword evidence="1" id="KW-0472">Membrane</keyword>